<gene>
    <name evidence="2" type="ORF">NEOLEDRAFT_1078921</name>
</gene>
<protein>
    <recommendedName>
        <fullName evidence="4">Peptidase A2 domain-containing protein</fullName>
    </recommendedName>
</protein>
<name>A0A165MZ39_9AGAM</name>
<feature type="region of interest" description="Disordered" evidence="1">
    <location>
        <begin position="1"/>
        <end position="22"/>
    </location>
</feature>
<evidence type="ECO:0008006" key="4">
    <source>
        <dbReference type="Google" id="ProtNLM"/>
    </source>
</evidence>
<dbReference type="STRING" id="1314782.A0A165MZ39"/>
<reference evidence="2 3" key="1">
    <citation type="journal article" date="2016" name="Mol. Biol. Evol.">
        <title>Comparative Genomics of Early-Diverging Mushroom-Forming Fungi Provides Insights into the Origins of Lignocellulose Decay Capabilities.</title>
        <authorList>
            <person name="Nagy L.G."/>
            <person name="Riley R."/>
            <person name="Tritt A."/>
            <person name="Adam C."/>
            <person name="Daum C."/>
            <person name="Floudas D."/>
            <person name="Sun H."/>
            <person name="Yadav J.S."/>
            <person name="Pangilinan J."/>
            <person name="Larsson K.H."/>
            <person name="Matsuura K."/>
            <person name="Barry K."/>
            <person name="Labutti K."/>
            <person name="Kuo R."/>
            <person name="Ohm R.A."/>
            <person name="Bhattacharya S.S."/>
            <person name="Shirouzu T."/>
            <person name="Yoshinaga Y."/>
            <person name="Martin F.M."/>
            <person name="Grigoriev I.V."/>
            <person name="Hibbett D.S."/>
        </authorList>
    </citation>
    <scope>NUCLEOTIDE SEQUENCE [LARGE SCALE GENOMIC DNA]</scope>
    <source>
        <strain evidence="2 3">HHB14362 ss-1</strain>
    </source>
</reference>
<organism evidence="2 3">
    <name type="scientific">Neolentinus lepideus HHB14362 ss-1</name>
    <dbReference type="NCBI Taxonomy" id="1314782"/>
    <lineage>
        <taxon>Eukaryota</taxon>
        <taxon>Fungi</taxon>
        <taxon>Dikarya</taxon>
        <taxon>Basidiomycota</taxon>
        <taxon>Agaricomycotina</taxon>
        <taxon>Agaricomycetes</taxon>
        <taxon>Gloeophyllales</taxon>
        <taxon>Gloeophyllaceae</taxon>
        <taxon>Neolentinus</taxon>
    </lineage>
</organism>
<dbReference type="EMBL" id="KV425655">
    <property type="protein sequence ID" value="KZT18964.1"/>
    <property type="molecule type" value="Genomic_DNA"/>
</dbReference>
<proteinExistence type="predicted"/>
<dbReference type="OrthoDB" id="3068303at2759"/>
<evidence type="ECO:0000313" key="2">
    <source>
        <dbReference type="EMBL" id="KZT18964.1"/>
    </source>
</evidence>
<evidence type="ECO:0000313" key="3">
    <source>
        <dbReference type="Proteomes" id="UP000076761"/>
    </source>
</evidence>
<sequence>MSVNPAPSVGGEGDSHSLFKPLPKHSTPARLSTLGVMALSIFAHVQSTSMPLVQVHLDSGADLSLMLEDYYNSLPDHLHLCQGLLMKLYHLTGNACMKGFVRLPIFTPATSGKTVEMEVGEDFHLNYELSVSQSVDYGSSIAIGSSGHTLSGYSTSPTPLGFKICSANVVQSFVKWQTQAQA</sequence>
<accession>A0A165MZ39</accession>
<dbReference type="Proteomes" id="UP000076761">
    <property type="component" value="Unassembled WGS sequence"/>
</dbReference>
<dbReference type="InParanoid" id="A0A165MZ39"/>
<dbReference type="AlphaFoldDB" id="A0A165MZ39"/>
<keyword evidence="3" id="KW-1185">Reference proteome</keyword>
<evidence type="ECO:0000256" key="1">
    <source>
        <dbReference type="SAM" id="MobiDB-lite"/>
    </source>
</evidence>